<feature type="transmembrane region" description="Helical" evidence="1">
    <location>
        <begin position="55"/>
        <end position="76"/>
    </location>
</feature>
<comment type="caution">
    <text evidence="2">The sequence shown here is derived from an EMBL/GenBank/DDBJ whole genome shotgun (WGS) entry which is preliminary data.</text>
</comment>
<keyword evidence="3" id="KW-1185">Reference proteome</keyword>
<feature type="transmembrane region" description="Helical" evidence="1">
    <location>
        <begin position="226"/>
        <end position="244"/>
    </location>
</feature>
<feature type="transmembrane region" description="Helical" evidence="1">
    <location>
        <begin position="256"/>
        <end position="277"/>
    </location>
</feature>
<feature type="transmembrane region" description="Helical" evidence="1">
    <location>
        <begin position="127"/>
        <end position="147"/>
    </location>
</feature>
<dbReference type="RefSeq" id="WP_379893117.1">
    <property type="nucleotide sequence ID" value="NZ_CBCSCT010000013.1"/>
</dbReference>
<feature type="transmembrane region" description="Helical" evidence="1">
    <location>
        <begin position="159"/>
        <end position="181"/>
    </location>
</feature>
<keyword evidence="1" id="KW-1133">Transmembrane helix</keyword>
<feature type="transmembrane region" description="Helical" evidence="1">
    <location>
        <begin position="193"/>
        <end position="214"/>
    </location>
</feature>
<evidence type="ECO:0000256" key="1">
    <source>
        <dbReference type="SAM" id="Phobius"/>
    </source>
</evidence>
<protein>
    <recommendedName>
        <fullName evidence="4">DUF2306 domain-containing protein</fullName>
    </recommendedName>
</protein>
<organism evidence="2 3">
    <name type="scientific">Marinicrinis lubricantis</name>
    <dbReference type="NCBI Taxonomy" id="2086470"/>
    <lineage>
        <taxon>Bacteria</taxon>
        <taxon>Bacillati</taxon>
        <taxon>Bacillota</taxon>
        <taxon>Bacilli</taxon>
        <taxon>Bacillales</taxon>
        <taxon>Paenibacillaceae</taxon>
    </lineage>
</organism>
<keyword evidence="1" id="KW-0812">Transmembrane</keyword>
<dbReference type="EMBL" id="JBHSQV010000032">
    <property type="protein sequence ID" value="MFC5985866.1"/>
    <property type="molecule type" value="Genomic_DNA"/>
</dbReference>
<reference evidence="3" key="1">
    <citation type="journal article" date="2019" name="Int. J. Syst. Evol. Microbiol.">
        <title>The Global Catalogue of Microorganisms (GCM) 10K type strain sequencing project: providing services to taxonomists for standard genome sequencing and annotation.</title>
        <authorList>
            <consortium name="The Broad Institute Genomics Platform"/>
            <consortium name="The Broad Institute Genome Sequencing Center for Infectious Disease"/>
            <person name="Wu L."/>
            <person name="Ma J."/>
        </authorList>
    </citation>
    <scope>NUCLEOTIDE SEQUENCE [LARGE SCALE GENOMIC DNA]</scope>
    <source>
        <strain evidence="3">CCM 8749</strain>
    </source>
</reference>
<feature type="transmembrane region" description="Helical" evidence="1">
    <location>
        <begin position="20"/>
        <end position="43"/>
    </location>
</feature>
<gene>
    <name evidence="2" type="ORF">ACFPXP_05405</name>
</gene>
<dbReference type="Proteomes" id="UP001596250">
    <property type="component" value="Unassembled WGS sequence"/>
</dbReference>
<proteinExistence type="predicted"/>
<keyword evidence="1" id="KW-0472">Membrane</keyword>
<sequence length="291" mass="32267">MNQRQGEHSRSVKLFEGEKWLVLTGLLGFGLAVVCAVWVILFGGEVTPDGDVSKAFSFNAALGLFLLSTAAIVPLTGLGKRGRGVFRWGYIMLALYSYFAETVQHFRGVNPRFVEDGSKFDSAVGNIFAFVALLLVLFYLGIAISFFRRKTYTRWPGMVLGIRYAMAATFLSFAAGIWISVNQGSIVGLEGNIIWLHGLGFHALQAVPFVAWFAERRPLSAQVRQILIHTTGIAYLLGLVVVGWQTYLGYTIFEWSALPITAAVLFIIAWIPVWMILRMRTVRSGGFQRGV</sequence>
<evidence type="ECO:0008006" key="4">
    <source>
        <dbReference type="Google" id="ProtNLM"/>
    </source>
</evidence>
<feature type="transmembrane region" description="Helical" evidence="1">
    <location>
        <begin position="88"/>
        <end position="107"/>
    </location>
</feature>
<evidence type="ECO:0000313" key="2">
    <source>
        <dbReference type="EMBL" id="MFC5985866.1"/>
    </source>
</evidence>
<accession>A0ABW1ILC3</accession>
<evidence type="ECO:0000313" key="3">
    <source>
        <dbReference type="Proteomes" id="UP001596250"/>
    </source>
</evidence>
<name>A0ABW1ILC3_9BACL</name>